<reference evidence="5" key="4">
    <citation type="journal article" date="2017" name="BMC Genomics">
        <title>Gapless genome assembly of Colletotrichum higginsianum reveals chromosome structure and association of transposable elements with secondary metabolite gene clusters.</title>
        <authorList>
            <person name="Dallery J.-F."/>
            <person name="Lapalu N."/>
            <person name="Zampounis A."/>
            <person name="Pigne S."/>
            <person name="Luyten I."/>
            <person name="Amselem J."/>
            <person name="Wittenberg A.H.J."/>
            <person name="Zhou S."/>
            <person name="de Queiroz M.V."/>
            <person name="Robin G.P."/>
            <person name="Auger A."/>
            <person name="Hainaut M."/>
            <person name="Henrissat B."/>
            <person name="Kim K.-T."/>
            <person name="Lee Y.-H."/>
            <person name="Lespinet O."/>
            <person name="Schwartz D.C."/>
            <person name="Thon M.R."/>
            <person name="O'Connell R.J."/>
        </authorList>
    </citation>
    <scope>NUCLEOTIDE SEQUENCE [LARGE SCALE GENOMIC DNA]</scope>
    <source>
        <strain evidence="5">IMI 349063</strain>
    </source>
</reference>
<dbReference type="VEuPathDB" id="FungiDB:CH63R_12542"/>
<accession>H1VMW8</accession>
<reference evidence="2" key="1">
    <citation type="submission" date="2011-12" db="EMBL/GenBank/DDBJ databases">
        <title>The genome sequence of Colletotrichum higginsianum IMI 34906.</title>
        <authorList>
            <person name="Ma L.-J."/>
            <person name="O'Connell R."/>
            <person name="van Themaat E.V.L."/>
            <person name="Stueber K."/>
            <person name="Young S.K."/>
            <person name="Zeng Q."/>
            <person name="Gargeya S."/>
            <person name="Fitzgerald M."/>
            <person name="Haas B."/>
            <person name="Abouelleil A."/>
            <person name="Alvarado L."/>
            <person name="Arachchi H.M."/>
            <person name="Berlin A."/>
            <person name="Chapman S.B."/>
            <person name="Gearin G."/>
            <person name="Goldberg J."/>
            <person name="Griggs A."/>
            <person name="Gujja S."/>
            <person name="Hansen M."/>
            <person name="Heiman D."/>
            <person name="Howarth C."/>
            <person name="Larimer J."/>
            <person name="Lui A."/>
            <person name="MacDonald P.J.P."/>
            <person name="McCowen C."/>
            <person name="Montmayeur A."/>
            <person name="Murphy C."/>
            <person name="Neiman D."/>
            <person name="Pearson M."/>
            <person name="Priest M."/>
            <person name="Roberts A."/>
            <person name="Saif S."/>
            <person name="Shea T."/>
            <person name="Sisk P."/>
            <person name="Stolte C."/>
            <person name="Sykes S."/>
            <person name="Wortman J."/>
            <person name="Nusbaum C."/>
            <person name="Birren B."/>
        </authorList>
    </citation>
    <scope>NUCLEOTIDE SEQUENCE</scope>
    <source>
        <strain evidence="2">IMI 349063</strain>
    </source>
</reference>
<proteinExistence type="predicted"/>
<dbReference type="KEGG" id="chig:CH63R_12542"/>
<evidence type="ECO:0000313" key="2">
    <source>
        <dbReference type="EMBL" id="CCF41572.1"/>
    </source>
</evidence>
<dbReference type="Proteomes" id="UP000007174">
    <property type="component" value="Unassembled WGS sequence"/>
</dbReference>
<reference evidence="4" key="2">
    <citation type="journal article" date="2012" name="Nat. Genet.">
        <title>Lifestyle transitions in plant pathogenic Colletotrichum fungi deciphered by genome and transcriptome analyses.</title>
        <authorList>
            <person name="O'Connell R.J."/>
            <person name="Thon M.R."/>
            <person name="Hacquard S."/>
            <person name="Amyotte S.G."/>
            <person name="Kleemann J."/>
            <person name="Torres M.F."/>
            <person name="Damm U."/>
            <person name="Buiate E.A."/>
            <person name="Epstein L."/>
            <person name="Alkan N."/>
            <person name="Altmueller J."/>
            <person name="Alvarado-Balderrama L."/>
            <person name="Bauser C.A."/>
            <person name="Becker C."/>
            <person name="Birren B.W."/>
            <person name="Chen Z."/>
            <person name="Choi J."/>
            <person name="Crouch J.A."/>
            <person name="Duvick J.P."/>
            <person name="Farman M.A."/>
            <person name="Gan P."/>
            <person name="Heiman D."/>
            <person name="Henrissat B."/>
            <person name="Howard R.J."/>
            <person name="Kabbage M."/>
            <person name="Koch C."/>
            <person name="Kracher B."/>
            <person name="Kubo Y."/>
            <person name="Law A.D."/>
            <person name="Lebrun M.-H."/>
            <person name="Lee Y.-H."/>
            <person name="Miyara I."/>
            <person name="Moore N."/>
            <person name="Neumann U."/>
            <person name="Nordstroem K."/>
            <person name="Panaccione D.G."/>
            <person name="Panstruga R."/>
            <person name="Place M."/>
            <person name="Proctor R.H."/>
            <person name="Prusky D."/>
            <person name="Rech G."/>
            <person name="Reinhardt R."/>
            <person name="Rollins J.A."/>
            <person name="Rounsley S."/>
            <person name="Schardl C.L."/>
            <person name="Schwartz D.C."/>
            <person name="Shenoy N."/>
            <person name="Shirasu K."/>
            <person name="Sikhakolli U.R."/>
            <person name="Stueber K."/>
            <person name="Sukno S.A."/>
            <person name="Sweigard J.A."/>
            <person name="Takano Y."/>
            <person name="Takahara H."/>
            <person name="Trail F."/>
            <person name="van der Does H.C."/>
            <person name="Voll L.M."/>
            <person name="Will I."/>
            <person name="Young S."/>
            <person name="Zeng Q."/>
            <person name="Zhang J."/>
            <person name="Zhou S."/>
            <person name="Dickman M.B."/>
            <person name="Schulze-Lefert P."/>
            <person name="Ver Loren van Themaat E."/>
            <person name="Ma L.-J."/>
            <person name="Vaillancourt L.J."/>
        </authorList>
    </citation>
    <scope>NUCLEOTIDE SEQUENCE [LARGE SCALE GENOMIC DNA]</scope>
    <source>
        <strain evidence="4">IMI 349063</strain>
    </source>
</reference>
<evidence type="ECO:0000313" key="4">
    <source>
        <dbReference type="Proteomes" id="UP000007174"/>
    </source>
</evidence>
<name>H1VMW8_COLHI</name>
<organism evidence="2 4">
    <name type="scientific">Colletotrichum higginsianum (strain IMI 349063)</name>
    <name type="common">Crucifer anthracnose fungus</name>
    <dbReference type="NCBI Taxonomy" id="759273"/>
    <lineage>
        <taxon>Eukaryota</taxon>
        <taxon>Fungi</taxon>
        <taxon>Dikarya</taxon>
        <taxon>Ascomycota</taxon>
        <taxon>Pezizomycotina</taxon>
        <taxon>Sordariomycetes</taxon>
        <taxon>Hypocreomycetidae</taxon>
        <taxon>Glomerellales</taxon>
        <taxon>Glomerellaceae</taxon>
        <taxon>Colletotrichum</taxon>
        <taxon>Colletotrichum destructivum species complex</taxon>
    </lineage>
</organism>
<evidence type="ECO:0000313" key="5">
    <source>
        <dbReference type="Proteomes" id="UP000092177"/>
    </source>
</evidence>
<gene>
    <name evidence="2" type="ORF">CH063_11816</name>
    <name evidence="3" type="ORF">CH63R_12542</name>
</gene>
<feature type="chain" id="PRO_5003556683" evidence="1">
    <location>
        <begin position="19"/>
        <end position="163"/>
    </location>
</feature>
<reference evidence="3" key="3">
    <citation type="submission" date="2016-02" db="EMBL/GenBank/DDBJ databases">
        <title>Resequencing and annotation of the Colletotrichum higginsianum genome.</title>
        <authorList>
            <person name="O'Connell R."/>
            <person name="Zambounis A."/>
            <person name="Thon M."/>
            <person name="Dallery J.-F."/>
        </authorList>
    </citation>
    <scope>NUCLEOTIDE SEQUENCE [LARGE SCALE GENOMIC DNA]</scope>
    <source>
        <strain evidence="3">IMI 349063</strain>
    </source>
</reference>
<dbReference type="EMBL" id="CACQ02004789">
    <property type="protein sequence ID" value="CCF41572.1"/>
    <property type="molecule type" value="Genomic_DNA"/>
</dbReference>
<feature type="signal peptide" evidence="1">
    <location>
        <begin position="1"/>
        <end position="18"/>
    </location>
</feature>
<dbReference type="RefSeq" id="XP_018151933.1">
    <property type="nucleotide sequence ID" value="XM_018307516.1"/>
</dbReference>
<accession>I2G7B8</accession>
<evidence type="ECO:0000256" key="1">
    <source>
        <dbReference type="SAM" id="SignalP"/>
    </source>
</evidence>
<keyword evidence="5" id="KW-1185">Reference proteome</keyword>
<dbReference type="EMBL" id="LTAN01000009">
    <property type="protein sequence ID" value="OBR03415.1"/>
    <property type="molecule type" value="Genomic_DNA"/>
</dbReference>
<sequence length="163" mass="17876">MQFLNAILVFASLAVAAAVPAPIEARQAPSPCYSAQTLTWNTGQIPGDGGWIVRIPPLCRYRDNTKYCDSSATKPHLDPAKNTPGRRIFLITAAPKPNTPNTVTLGFGFDIPSCILSWSWKGLYPIYFSVSICFSVFRIHVLLSNDFKGDLILKACSVVSRLE</sequence>
<dbReference type="Proteomes" id="UP000092177">
    <property type="component" value="Chromosome 9"/>
</dbReference>
<keyword evidence="1" id="KW-0732">Signal</keyword>
<evidence type="ECO:0000313" key="3">
    <source>
        <dbReference type="EMBL" id="OBR03415.1"/>
    </source>
</evidence>
<protein>
    <submittedName>
        <fullName evidence="3">EC39 protein</fullName>
    </submittedName>
</protein>
<dbReference type="AlphaFoldDB" id="H1VMW8"/>
<dbReference type="GeneID" id="28871623"/>